<organism evidence="1 2">
    <name type="scientific">Pandoraea anapnoica</name>
    <dbReference type="NCBI Taxonomy" id="2508301"/>
    <lineage>
        <taxon>Bacteria</taxon>
        <taxon>Pseudomonadati</taxon>
        <taxon>Pseudomonadota</taxon>
        <taxon>Betaproteobacteria</taxon>
        <taxon>Burkholderiales</taxon>
        <taxon>Burkholderiaceae</taxon>
        <taxon>Pandoraea</taxon>
    </lineage>
</organism>
<accession>A0A5E5A8Q0</accession>
<protein>
    <submittedName>
        <fullName evidence="1">Uncharacterized protein</fullName>
    </submittedName>
</protein>
<keyword evidence="2" id="KW-1185">Reference proteome</keyword>
<reference evidence="1 2" key="1">
    <citation type="submission" date="2019-08" db="EMBL/GenBank/DDBJ databases">
        <authorList>
            <person name="Peeters C."/>
        </authorList>
    </citation>
    <scope>NUCLEOTIDE SEQUENCE [LARGE SCALE GENOMIC DNA]</scope>
    <source>
        <strain evidence="1 2">LMG 31117</strain>
    </source>
</reference>
<sequence>MATGRLDAVSFTFYPPLEGGESKYSVGIVAREGDAAYTVVFNRIDGTVGRESFGVDLPEGTGIRADSDEIEAVCRRAISSALASGIFFDEDTHSIRYDEYQPLWGGNFRVV</sequence>
<evidence type="ECO:0000313" key="2">
    <source>
        <dbReference type="Proteomes" id="UP000383122"/>
    </source>
</evidence>
<evidence type="ECO:0000313" key="1">
    <source>
        <dbReference type="EMBL" id="VVE68915.1"/>
    </source>
</evidence>
<dbReference type="Proteomes" id="UP000383122">
    <property type="component" value="Unassembled WGS sequence"/>
</dbReference>
<name>A0A5E5A8Q0_9BURK</name>
<dbReference type="AlphaFoldDB" id="A0A5E5A8Q0"/>
<dbReference type="RefSeq" id="WP_150738982.1">
    <property type="nucleotide sequence ID" value="NZ_CABPSP010000009.1"/>
</dbReference>
<proteinExistence type="predicted"/>
<gene>
    <name evidence="1" type="ORF">PAN31117_03148</name>
</gene>
<dbReference type="EMBL" id="CABPSP010000009">
    <property type="protein sequence ID" value="VVE68915.1"/>
    <property type="molecule type" value="Genomic_DNA"/>
</dbReference>